<evidence type="ECO:0000313" key="1">
    <source>
        <dbReference type="EMBL" id="RMO56538.1"/>
    </source>
</evidence>
<dbReference type="EMBL" id="RBPX01000400">
    <property type="protein sequence ID" value="RMO56538.1"/>
    <property type="molecule type" value="Genomic_DNA"/>
</dbReference>
<dbReference type="Proteomes" id="UP000274541">
    <property type="component" value="Unassembled WGS sequence"/>
</dbReference>
<reference evidence="1 2" key="1">
    <citation type="submission" date="2018-08" db="EMBL/GenBank/DDBJ databases">
        <title>Recombination of ecologically and evolutionarily significant loci maintains genetic cohesion in the Pseudomonas syringae species complex.</title>
        <authorList>
            <person name="Dillon M."/>
            <person name="Thakur S."/>
            <person name="Almeida R.N.D."/>
            <person name="Weir B.S."/>
            <person name="Guttman D.S."/>
        </authorList>
    </citation>
    <scope>NUCLEOTIDE SEQUENCE [LARGE SCALE GENOMIC DNA]</scope>
    <source>
        <strain evidence="1 2">ICMP 4388</strain>
    </source>
</reference>
<gene>
    <name evidence="1" type="ORF">ALQ37_05552</name>
</gene>
<protein>
    <submittedName>
        <fullName evidence="1">Uncharacterized protein</fullName>
    </submittedName>
</protein>
<name>A0A3M3WFF2_PSEAP</name>
<organism evidence="1 2">
    <name type="scientific">Pseudomonas syringae pv. aptata</name>
    <dbReference type="NCBI Taxonomy" id="83167"/>
    <lineage>
        <taxon>Bacteria</taxon>
        <taxon>Pseudomonadati</taxon>
        <taxon>Pseudomonadota</taxon>
        <taxon>Gammaproteobacteria</taxon>
        <taxon>Pseudomonadales</taxon>
        <taxon>Pseudomonadaceae</taxon>
        <taxon>Pseudomonas</taxon>
        <taxon>Pseudomonas syringae</taxon>
    </lineage>
</organism>
<evidence type="ECO:0000313" key="2">
    <source>
        <dbReference type="Proteomes" id="UP000274541"/>
    </source>
</evidence>
<sequence>MLADMHHRMRAVGLAQPEVERQVAMGWNQIRVVIHRARVDLITPCRLNADEREAKAQSGYHHPAAAKHRIGVRRAPTGVHCIAIFLRQFIERRQVFLQRHALVTRALVDTVQIIGHAAQQLLDQFGASVRQRCQRIALGLHGAQNIQRRSRGIEPHTIADPSVASRVVGENQRHALFAIGQARKLDPAPRQFRDEIHPVRLGTVADHVRLAALTAPGQVLEADRTADDASVQLRQGNVHRQITSAKALFAGLPGRLVVLRADGLNDRHVAPERTQMRRFRTRLSKTGGIEDQLGFSLIQPVLHLSETAGFLEAGHSNGQRIDALRLQARTELVDETGIGGLQVRAIEQQRHHWLLGKPVCLPIGKLRACQARMVDGCARQRRGLDPGIIAVQPATGHAVVQLQRVLQATLTQKLPESVAFYGRHGAQITQFRIRTVITGHQNDLNAACRELHQPLDAVAPVANTAVQRNQNDLCVTQHFIDVQVDRGVILDLHRVGQTQAGVVVGELPGGFGQQRQAGVAAAENHQLGRGLSQIGNIVVRYETAGLGSQ</sequence>
<proteinExistence type="predicted"/>
<dbReference type="AlphaFoldDB" id="A0A3M3WFF2"/>
<comment type="caution">
    <text evidence="1">The sequence shown here is derived from an EMBL/GenBank/DDBJ whole genome shotgun (WGS) entry which is preliminary data.</text>
</comment>
<accession>A0A3M3WFF2</accession>